<proteinExistence type="predicted"/>
<dbReference type="EMBL" id="LCKS01000002">
    <property type="protein sequence ID" value="KKU03297.1"/>
    <property type="molecule type" value="Genomic_DNA"/>
</dbReference>
<dbReference type="Proteomes" id="UP000034264">
    <property type="component" value="Unassembled WGS sequence"/>
</dbReference>
<feature type="region of interest" description="Disordered" evidence="1">
    <location>
        <begin position="90"/>
        <end position="136"/>
    </location>
</feature>
<evidence type="ECO:0000313" key="3">
    <source>
        <dbReference type="Proteomes" id="UP000034264"/>
    </source>
</evidence>
<protein>
    <recommendedName>
        <fullName evidence="4">DUF2130 domain-containing protein</fullName>
    </recommendedName>
</protein>
<accession>A0A0G1M5B9</accession>
<name>A0A0G1M5B9_9BACT</name>
<comment type="caution">
    <text evidence="2">The sequence shown here is derived from an EMBL/GenBank/DDBJ whole genome shotgun (WGS) entry which is preliminary data.</text>
</comment>
<evidence type="ECO:0000256" key="1">
    <source>
        <dbReference type="SAM" id="MobiDB-lite"/>
    </source>
</evidence>
<reference evidence="2 3" key="1">
    <citation type="journal article" date="2015" name="Nature">
        <title>rRNA introns, odd ribosomes, and small enigmatic genomes across a large radiation of phyla.</title>
        <authorList>
            <person name="Brown C.T."/>
            <person name="Hug L.A."/>
            <person name="Thomas B.C."/>
            <person name="Sharon I."/>
            <person name="Castelle C.J."/>
            <person name="Singh A."/>
            <person name="Wilkins M.J."/>
            <person name="Williams K.H."/>
            <person name="Banfield J.F."/>
        </authorList>
    </citation>
    <scope>NUCLEOTIDE SEQUENCE [LARGE SCALE GENOMIC DNA]</scope>
</reference>
<dbReference type="Pfam" id="PF09903">
    <property type="entry name" value="DUF2130"/>
    <property type="match status" value="1"/>
</dbReference>
<organism evidence="2 3">
    <name type="scientific">Candidatus Amesbacteria bacterium GW2011_GWC2_45_19</name>
    <dbReference type="NCBI Taxonomy" id="1618366"/>
    <lineage>
        <taxon>Bacteria</taxon>
        <taxon>Candidatus Amesiibacteriota</taxon>
    </lineage>
</organism>
<evidence type="ECO:0000313" key="2">
    <source>
        <dbReference type="EMBL" id="KKU03297.1"/>
    </source>
</evidence>
<sequence length="377" mass="43809">MSTIKCKNCGQEIEISEALEHQISEQVLQTERVKHQKDLEAARRQAEETTAAKVKADFESAIKRLQEAEVDEKERNKKLQEQLGDLTKELRKARQEKDDAKLEMQKKLAEEEDKIRQEARKKADEEHQLKDAEKDKKLQDALKMNDELKRKLEQGSQQGQGEVMELGLEQTLRREFPEDRIAEIKKGERGADISQTVVDKLGRECGMILWESKNAQWSDGWLKKLREDQRAAGAQLAVLVVANPPEDIETFVYRENVWVTTLKSARGLAMALRFDLIHIHFEKLANVGKNEKMEVLYQYLRSVEFTHRIEAIVEAFNNLQGDIEKEKRWFNLKWARQEKELRKIIDNTHGMYGELQAVTGRELQEIKPLELPEVEGL</sequence>
<dbReference type="InterPro" id="IPR019219">
    <property type="entry name" value="DUF2130"/>
</dbReference>
<dbReference type="AlphaFoldDB" id="A0A0G1M5B9"/>
<gene>
    <name evidence="2" type="ORF">UX05_C0002G0053</name>
</gene>
<evidence type="ECO:0008006" key="4">
    <source>
        <dbReference type="Google" id="ProtNLM"/>
    </source>
</evidence>